<evidence type="ECO:0000256" key="1">
    <source>
        <dbReference type="SAM" id="MobiDB-lite"/>
    </source>
</evidence>
<name>A0A4P9YTD0_9FUNG</name>
<accession>A0A4P9YTD0</accession>
<organism evidence="2 3">
    <name type="scientific">Syncephalis pseudoplumigaleata</name>
    <dbReference type="NCBI Taxonomy" id="1712513"/>
    <lineage>
        <taxon>Eukaryota</taxon>
        <taxon>Fungi</taxon>
        <taxon>Fungi incertae sedis</taxon>
        <taxon>Zoopagomycota</taxon>
        <taxon>Zoopagomycotina</taxon>
        <taxon>Zoopagomycetes</taxon>
        <taxon>Zoopagales</taxon>
        <taxon>Piptocephalidaceae</taxon>
        <taxon>Syncephalis</taxon>
    </lineage>
</organism>
<evidence type="ECO:0000313" key="2">
    <source>
        <dbReference type="EMBL" id="RKP22401.1"/>
    </source>
</evidence>
<feature type="region of interest" description="Disordered" evidence="1">
    <location>
        <begin position="1"/>
        <end position="79"/>
    </location>
</feature>
<reference evidence="3" key="1">
    <citation type="journal article" date="2018" name="Nat. Microbiol.">
        <title>Leveraging single-cell genomics to expand the fungal tree of life.</title>
        <authorList>
            <person name="Ahrendt S.R."/>
            <person name="Quandt C.A."/>
            <person name="Ciobanu D."/>
            <person name="Clum A."/>
            <person name="Salamov A."/>
            <person name="Andreopoulos B."/>
            <person name="Cheng J.F."/>
            <person name="Woyke T."/>
            <person name="Pelin A."/>
            <person name="Henrissat B."/>
            <person name="Reynolds N.K."/>
            <person name="Benny G.L."/>
            <person name="Smith M.E."/>
            <person name="James T.Y."/>
            <person name="Grigoriev I.V."/>
        </authorList>
    </citation>
    <scope>NUCLEOTIDE SEQUENCE [LARGE SCALE GENOMIC DNA]</scope>
    <source>
        <strain evidence="3">Benny S71-1</strain>
    </source>
</reference>
<sequence>MDLDNTTAPPRPNGLVATHSDEEEHGNLPVADMDTDTASSIAGGGEAVHNKRRRTSSISEPESTAPLTDEGSQSAMEPRGWQATIEHAVKAIVSIRFSQVAAFDTEGAETSEASGYIVDAERGIILTNR</sequence>
<dbReference type="EMBL" id="KZ992148">
    <property type="protein sequence ID" value="RKP22401.1"/>
    <property type="molecule type" value="Genomic_DNA"/>
</dbReference>
<feature type="compositionally biased region" description="Polar residues" evidence="1">
    <location>
        <begin position="56"/>
        <end position="75"/>
    </location>
</feature>
<gene>
    <name evidence="2" type="ORF">SYNPS1DRAFT_32009</name>
</gene>
<dbReference type="PANTHER" id="PTHR46366:SF8">
    <property type="entry name" value="PRO-APOPTOTIC SERINE PROTEASE NMA111"/>
    <property type="match status" value="1"/>
</dbReference>
<proteinExistence type="predicted"/>
<dbReference type="InterPro" id="IPR043504">
    <property type="entry name" value="Peptidase_S1_PA_chymotrypsin"/>
</dbReference>
<dbReference type="Proteomes" id="UP000278143">
    <property type="component" value="Unassembled WGS sequence"/>
</dbReference>
<dbReference type="PANTHER" id="PTHR46366">
    <property type="entry name" value="PRO-APOPTOTIC SERINE PROTEASE NMA111"/>
    <property type="match status" value="1"/>
</dbReference>
<evidence type="ECO:0000313" key="3">
    <source>
        <dbReference type="Proteomes" id="UP000278143"/>
    </source>
</evidence>
<keyword evidence="3" id="KW-1185">Reference proteome</keyword>
<dbReference type="Gene3D" id="2.40.10.10">
    <property type="entry name" value="Trypsin-like serine proteases"/>
    <property type="match status" value="1"/>
</dbReference>
<dbReference type="OrthoDB" id="5598561at2759"/>
<protein>
    <submittedName>
        <fullName evidence="2">Uncharacterized protein</fullName>
    </submittedName>
</protein>
<dbReference type="AlphaFoldDB" id="A0A4P9YTD0"/>